<dbReference type="Pfam" id="PF03693">
    <property type="entry name" value="ParD_antitoxin"/>
    <property type="match status" value="1"/>
</dbReference>
<proteinExistence type="predicted"/>
<gene>
    <name evidence="1" type="ORF">ABWT76_002974</name>
</gene>
<sequence length="101" mass="11481">MQPRGEQPLETVMQITLNKQQEEFIAAQLARGNFNHPDEVVNAAFRLLEQLQTEHEEWLTETRAKVEEAVAEMDRGEGLDGETFVLGILERFQQAKGGNVE</sequence>
<dbReference type="Gene3D" id="6.10.10.120">
    <property type="entry name" value="Antitoxin ParD1-like"/>
    <property type="match status" value="1"/>
</dbReference>
<reference evidence="1" key="1">
    <citation type="submission" date="2024-07" db="EMBL/GenBank/DDBJ databases">
        <authorList>
            <person name="Kim Y.J."/>
            <person name="Jeong J.Y."/>
        </authorList>
    </citation>
    <scope>NUCLEOTIDE SEQUENCE</scope>
    <source>
        <strain evidence="1">GIHE-MW2</strain>
    </source>
</reference>
<dbReference type="InterPro" id="IPR022789">
    <property type="entry name" value="ParD"/>
</dbReference>
<accession>A0AAU8JPB6</accession>
<organism evidence="1">
    <name type="scientific">Planktothricoides raciborskii GIHE-MW2</name>
    <dbReference type="NCBI Taxonomy" id="2792601"/>
    <lineage>
        <taxon>Bacteria</taxon>
        <taxon>Bacillati</taxon>
        <taxon>Cyanobacteriota</taxon>
        <taxon>Cyanophyceae</taxon>
        <taxon>Oscillatoriophycideae</taxon>
        <taxon>Oscillatoriales</taxon>
        <taxon>Oscillatoriaceae</taxon>
        <taxon>Planktothricoides</taxon>
    </lineage>
</organism>
<dbReference type="InterPro" id="IPR038296">
    <property type="entry name" value="ParD_sf"/>
</dbReference>
<dbReference type="RefSeq" id="WP_354636354.1">
    <property type="nucleotide sequence ID" value="NZ_CP159837.1"/>
</dbReference>
<name>A0AAU8JPB6_9CYAN</name>
<protein>
    <submittedName>
        <fullName evidence="1">Type II toxin-antitoxin system ParD family antitoxin</fullName>
    </submittedName>
</protein>
<dbReference type="AlphaFoldDB" id="A0AAU8JPB6"/>
<evidence type="ECO:0000313" key="1">
    <source>
        <dbReference type="EMBL" id="XCM40001.1"/>
    </source>
</evidence>
<dbReference type="EMBL" id="CP159837">
    <property type="protein sequence ID" value="XCM40001.1"/>
    <property type="molecule type" value="Genomic_DNA"/>
</dbReference>